<comment type="similarity">
    <text evidence="2">Belongs to the YPP1 family.</text>
</comment>
<evidence type="ECO:0000256" key="2">
    <source>
        <dbReference type="ARBA" id="ARBA00038251"/>
    </source>
</evidence>
<dbReference type="Gene3D" id="1.25.40.10">
    <property type="entry name" value="Tetratricopeptide repeat domain"/>
    <property type="match status" value="1"/>
</dbReference>
<protein>
    <submittedName>
        <fullName evidence="4">Uncharacterized protein</fullName>
    </submittedName>
</protein>
<dbReference type="AlphaFoldDB" id="T1GYZ6"/>
<dbReference type="SUPFAM" id="SSF48452">
    <property type="entry name" value="TPR-like"/>
    <property type="match status" value="1"/>
</dbReference>
<dbReference type="GO" id="GO:0072659">
    <property type="term" value="P:protein localization to plasma membrane"/>
    <property type="evidence" value="ECO:0007669"/>
    <property type="project" value="TreeGrafter"/>
</dbReference>
<dbReference type="HOGENOM" id="CLU_1135766_0_0_1"/>
<dbReference type="PROSITE" id="PS50005">
    <property type="entry name" value="TPR"/>
    <property type="match status" value="1"/>
</dbReference>
<accession>T1GYZ6</accession>
<evidence type="ECO:0000256" key="1">
    <source>
        <dbReference type="ARBA" id="ARBA00002550"/>
    </source>
</evidence>
<reference evidence="5" key="1">
    <citation type="submission" date="2013-02" db="EMBL/GenBank/DDBJ databases">
        <authorList>
            <person name="Hughes D."/>
        </authorList>
    </citation>
    <scope>NUCLEOTIDE SEQUENCE</scope>
    <source>
        <strain>Durham</strain>
        <strain evidence="5">NC isolate 2 -- Noor lab</strain>
    </source>
</reference>
<evidence type="ECO:0000313" key="4">
    <source>
        <dbReference type="EnsemblMetazoa" id="MESCA009084-PA"/>
    </source>
</evidence>
<dbReference type="InterPro" id="IPR019734">
    <property type="entry name" value="TPR_rpt"/>
</dbReference>
<dbReference type="PANTHER" id="PTHR23083">
    <property type="entry name" value="TETRATRICOPEPTIDE REPEAT PROTEIN, TPR"/>
    <property type="match status" value="1"/>
</dbReference>
<dbReference type="GO" id="GO:0046854">
    <property type="term" value="P:phosphatidylinositol phosphate biosynthetic process"/>
    <property type="evidence" value="ECO:0007669"/>
    <property type="project" value="TreeGrafter"/>
</dbReference>
<dbReference type="InterPro" id="IPR011990">
    <property type="entry name" value="TPR-like_helical_dom_sf"/>
</dbReference>
<dbReference type="EnsemblMetazoa" id="MESCA009084-RA">
    <property type="protein sequence ID" value="MESCA009084-PA"/>
    <property type="gene ID" value="MESCA009084"/>
</dbReference>
<comment type="function">
    <text evidence="1">Involved in endocytosis.</text>
</comment>
<keyword evidence="5" id="KW-1185">Reference proteome</keyword>
<dbReference type="PANTHER" id="PTHR23083:SF464">
    <property type="entry name" value="TETRATRICOPEPTIDE REPEAT DOMAIN 7, ISOFORM A"/>
    <property type="match status" value="1"/>
</dbReference>
<feature type="repeat" description="TPR" evidence="3">
    <location>
        <begin position="25"/>
        <end position="58"/>
    </location>
</feature>
<dbReference type="InterPro" id="IPR051722">
    <property type="entry name" value="Endocytosis_PI4K-reg_protein"/>
</dbReference>
<dbReference type="Proteomes" id="UP000015102">
    <property type="component" value="Unassembled WGS sequence"/>
</dbReference>
<sequence length="204" mass="23481">NNSLGFRTFIERLFRKALKFSYGEQHIWKQYGISLAWLGRYKHSLRVFEEATRLIPNDLHCHHFCPLFCATSLFHEGLHHSKQDLAKELKGLRPSRSQLYVGIGYQQIANQSNSDRENYHKLALGAFQKAVEDGENDHLSAYYLALEYTLLNNIPEAMHNIRCALALRADHSPSLHLFTLILTATEKHFEVLNVVEDALEEFAG</sequence>
<proteinExistence type="inferred from homology"/>
<dbReference type="EMBL" id="CAQQ02183075">
    <property type="status" value="NOT_ANNOTATED_CDS"/>
    <property type="molecule type" value="Genomic_DNA"/>
</dbReference>
<name>T1GYZ6_MEGSC</name>
<keyword evidence="3" id="KW-0802">TPR repeat</keyword>
<evidence type="ECO:0000313" key="5">
    <source>
        <dbReference type="Proteomes" id="UP000015102"/>
    </source>
</evidence>
<dbReference type="GO" id="GO:0005886">
    <property type="term" value="C:plasma membrane"/>
    <property type="evidence" value="ECO:0007669"/>
    <property type="project" value="TreeGrafter"/>
</dbReference>
<organism evidence="4 5">
    <name type="scientific">Megaselia scalaris</name>
    <name type="common">Humpbacked fly</name>
    <name type="synonym">Phora scalaris</name>
    <dbReference type="NCBI Taxonomy" id="36166"/>
    <lineage>
        <taxon>Eukaryota</taxon>
        <taxon>Metazoa</taxon>
        <taxon>Ecdysozoa</taxon>
        <taxon>Arthropoda</taxon>
        <taxon>Hexapoda</taxon>
        <taxon>Insecta</taxon>
        <taxon>Pterygota</taxon>
        <taxon>Neoptera</taxon>
        <taxon>Endopterygota</taxon>
        <taxon>Diptera</taxon>
        <taxon>Brachycera</taxon>
        <taxon>Muscomorpha</taxon>
        <taxon>Platypezoidea</taxon>
        <taxon>Phoridae</taxon>
        <taxon>Megaseliini</taxon>
        <taxon>Megaselia</taxon>
    </lineage>
</organism>
<dbReference type="STRING" id="36166.T1GYZ6"/>
<reference evidence="4" key="2">
    <citation type="submission" date="2015-06" db="UniProtKB">
        <authorList>
            <consortium name="EnsemblMetazoa"/>
        </authorList>
    </citation>
    <scope>IDENTIFICATION</scope>
</reference>
<dbReference type="OMA" id="CPLFCAT"/>
<evidence type="ECO:0000256" key="3">
    <source>
        <dbReference type="PROSITE-ProRule" id="PRU00339"/>
    </source>
</evidence>